<gene>
    <name evidence="10" type="ORF">THRCLA_11066</name>
</gene>
<dbReference type="AlphaFoldDB" id="A0A1V9Y913"/>
<keyword evidence="6 7" id="KW-0012">Acyltransferase</keyword>
<evidence type="ECO:0000256" key="7">
    <source>
        <dbReference type="RuleBase" id="RU079119"/>
    </source>
</evidence>
<feature type="transmembrane region" description="Helical" evidence="7">
    <location>
        <begin position="267"/>
        <end position="288"/>
    </location>
</feature>
<dbReference type="InterPro" id="IPR001594">
    <property type="entry name" value="Palmitoyltrfase_DHHC"/>
</dbReference>
<protein>
    <recommendedName>
        <fullName evidence="7">Palmitoyltransferase</fullName>
        <ecNumber evidence="7">2.3.1.225</ecNumber>
    </recommendedName>
</protein>
<comment type="catalytic activity">
    <reaction evidence="7">
        <text>L-cysteinyl-[protein] + hexadecanoyl-CoA = S-hexadecanoyl-L-cysteinyl-[protein] + CoA</text>
        <dbReference type="Rhea" id="RHEA:36683"/>
        <dbReference type="Rhea" id="RHEA-COMP:10131"/>
        <dbReference type="Rhea" id="RHEA-COMP:11032"/>
        <dbReference type="ChEBI" id="CHEBI:29950"/>
        <dbReference type="ChEBI" id="CHEBI:57287"/>
        <dbReference type="ChEBI" id="CHEBI:57379"/>
        <dbReference type="ChEBI" id="CHEBI:74151"/>
        <dbReference type="EC" id="2.3.1.225"/>
    </reaction>
</comment>
<feature type="transmembrane region" description="Helical" evidence="7">
    <location>
        <begin position="77"/>
        <end position="97"/>
    </location>
</feature>
<organism evidence="10 11">
    <name type="scientific">Thraustotheca clavata</name>
    <dbReference type="NCBI Taxonomy" id="74557"/>
    <lineage>
        <taxon>Eukaryota</taxon>
        <taxon>Sar</taxon>
        <taxon>Stramenopiles</taxon>
        <taxon>Oomycota</taxon>
        <taxon>Saprolegniomycetes</taxon>
        <taxon>Saprolegniales</taxon>
        <taxon>Achlyaceae</taxon>
        <taxon>Thraustotheca</taxon>
    </lineage>
</organism>
<reference evidence="10 11" key="1">
    <citation type="journal article" date="2014" name="Genome Biol. Evol.">
        <title>The secreted proteins of Achlya hypogyna and Thraustotheca clavata identify the ancestral oomycete secretome and reveal gene acquisitions by horizontal gene transfer.</title>
        <authorList>
            <person name="Misner I."/>
            <person name="Blouin N."/>
            <person name="Leonard G."/>
            <person name="Richards T.A."/>
            <person name="Lane C.E."/>
        </authorList>
    </citation>
    <scope>NUCLEOTIDE SEQUENCE [LARGE SCALE GENOMIC DNA]</scope>
    <source>
        <strain evidence="10 11">ATCC 34112</strain>
    </source>
</reference>
<comment type="similarity">
    <text evidence="7">Belongs to the DHHC palmitoyltransferase family.</text>
</comment>
<feature type="chain" id="PRO_5012484017" description="Palmitoyltransferase" evidence="8">
    <location>
        <begin position="18"/>
        <end position="308"/>
    </location>
</feature>
<keyword evidence="4 7" id="KW-1133">Transmembrane helix</keyword>
<keyword evidence="3 7" id="KW-0812">Transmembrane</keyword>
<dbReference type="Pfam" id="PF01529">
    <property type="entry name" value="DHHC"/>
    <property type="match status" value="1"/>
</dbReference>
<evidence type="ECO:0000259" key="9">
    <source>
        <dbReference type="Pfam" id="PF01529"/>
    </source>
</evidence>
<dbReference type="PROSITE" id="PS50216">
    <property type="entry name" value="DHHC"/>
    <property type="match status" value="1"/>
</dbReference>
<dbReference type="EMBL" id="JNBS01004828">
    <property type="protein sequence ID" value="OQR82184.1"/>
    <property type="molecule type" value="Genomic_DNA"/>
</dbReference>
<keyword evidence="8" id="KW-0732">Signal</keyword>
<dbReference type="PANTHER" id="PTHR12246">
    <property type="entry name" value="PALMITOYLTRANSFERASE ZDHHC16"/>
    <property type="match status" value="1"/>
</dbReference>
<comment type="domain">
    <text evidence="7">The DHHC domain is required for palmitoyltransferase activity.</text>
</comment>
<dbReference type="GO" id="GO:0019706">
    <property type="term" value="F:protein-cysteine S-palmitoyltransferase activity"/>
    <property type="evidence" value="ECO:0007669"/>
    <property type="project" value="UniProtKB-EC"/>
</dbReference>
<dbReference type="OrthoDB" id="5977743at2759"/>
<evidence type="ECO:0000256" key="2">
    <source>
        <dbReference type="ARBA" id="ARBA00022679"/>
    </source>
</evidence>
<evidence type="ECO:0000256" key="3">
    <source>
        <dbReference type="ARBA" id="ARBA00022692"/>
    </source>
</evidence>
<dbReference type="Proteomes" id="UP000243217">
    <property type="component" value="Unassembled WGS sequence"/>
</dbReference>
<evidence type="ECO:0000313" key="11">
    <source>
        <dbReference type="Proteomes" id="UP000243217"/>
    </source>
</evidence>
<dbReference type="GO" id="GO:0016020">
    <property type="term" value="C:membrane"/>
    <property type="evidence" value="ECO:0007669"/>
    <property type="project" value="UniProtKB-SubCell"/>
</dbReference>
<feature type="non-terminal residue" evidence="10">
    <location>
        <position position="308"/>
    </location>
</feature>
<sequence length="308" mass="35175">MIFITVVVLFLFSSLGAVFLFTCVDSSADGVLGRLRKVVVDDFPQFLSNAILRICGDRVHRSVVECTNYSLYEPNPLMQMVYLLLVCGGYGFFLFYGQPYIPNLFISSYHTICVLFLATASLCTFFQASTISPGLLNERTLRWHNHYEYDGVMYKKDTECTTCKVIKLARSKHCSVCNVCVPRFDHHCGWLNSCVGERNYKSFLAFIMTNAVFLMYGTYVLGAIIVSEVITLQLFQSKYVDQSTGEPADATYFIVFRYVMHIHPINTMLFFVCLVMGCALTCFSIFHLRLLLQNRTTNEYFKQRGSSK</sequence>
<comment type="caution">
    <text evidence="10">The sequence shown here is derived from an EMBL/GenBank/DDBJ whole genome shotgun (WGS) entry which is preliminary data.</text>
</comment>
<name>A0A1V9Y913_9STRA</name>
<evidence type="ECO:0000256" key="8">
    <source>
        <dbReference type="SAM" id="SignalP"/>
    </source>
</evidence>
<feature type="domain" description="Palmitoyltransferase DHHC" evidence="9">
    <location>
        <begin position="156"/>
        <end position="303"/>
    </location>
</feature>
<comment type="subcellular location">
    <subcellularLocation>
        <location evidence="1">Membrane</location>
        <topology evidence="1">Multi-pass membrane protein</topology>
    </subcellularLocation>
</comment>
<proteinExistence type="inferred from homology"/>
<evidence type="ECO:0000256" key="5">
    <source>
        <dbReference type="ARBA" id="ARBA00023136"/>
    </source>
</evidence>
<evidence type="ECO:0000256" key="6">
    <source>
        <dbReference type="ARBA" id="ARBA00023315"/>
    </source>
</evidence>
<evidence type="ECO:0000256" key="1">
    <source>
        <dbReference type="ARBA" id="ARBA00004141"/>
    </source>
</evidence>
<accession>A0A1V9Y913</accession>
<feature type="transmembrane region" description="Helical" evidence="7">
    <location>
        <begin position="203"/>
        <end position="226"/>
    </location>
</feature>
<keyword evidence="5 7" id="KW-0472">Membrane</keyword>
<evidence type="ECO:0000313" key="10">
    <source>
        <dbReference type="EMBL" id="OQR82184.1"/>
    </source>
</evidence>
<dbReference type="InterPro" id="IPR039859">
    <property type="entry name" value="PFA4/ZDH16/20/ERF2-like"/>
</dbReference>
<keyword evidence="11" id="KW-1185">Reference proteome</keyword>
<feature type="signal peptide" evidence="8">
    <location>
        <begin position="1"/>
        <end position="17"/>
    </location>
</feature>
<evidence type="ECO:0000256" key="4">
    <source>
        <dbReference type="ARBA" id="ARBA00022989"/>
    </source>
</evidence>
<keyword evidence="2 7" id="KW-0808">Transferase</keyword>
<dbReference type="EC" id="2.3.1.225" evidence="7"/>
<feature type="transmembrane region" description="Helical" evidence="7">
    <location>
        <begin position="109"/>
        <end position="128"/>
    </location>
</feature>